<feature type="non-terminal residue" evidence="2">
    <location>
        <position position="1"/>
    </location>
</feature>
<protein>
    <recommendedName>
        <fullName evidence="1">Peptidase M24 C-terminal domain-containing protein</fullName>
    </recommendedName>
</protein>
<accession>A0A9D4IT88</accession>
<dbReference type="EMBL" id="JAIWYP010000008">
    <property type="protein sequence ID" value="KAH3787311.1"/>
    <property type="molecule type" value="Genomic_DNA"/>
</dbReference>
<reference evidence="2" key="2">
    <citation type="submission" date="2020-11" db="EMBL/GenBank/DDBJ databases">
        <authorList>
            <person name="McCartney M.A."/>
            <person name="Auch B."/>
            <person name="Kono T."/>
            <person name="Mallez S."/>
            <person name="Becker A."/>
            <person name="Gohl D.M."/>
            <person name="Silverstein K.A.T."/>
            <person name="Koren S."/>
            <person name="Bechman K.B."/>
            <person name="Herman A."/>
            <person name="Abrahante J.E."/>
            <person name="Garbe J."/>
        </authorList>
    </citation>
    <scope>NUCLEOTIDE SEQUENCE</scope>
    <source>
        <strain evidence="2">Duluth1</strain>
        <tissue evidence="2">Whole animal</tissue>
    </source>
</reference>
<dbReference type="AlphaFoldDB" id="A0A9D4IT88"/>
<evidence type="ECO:0000313" key="2">
    <source>
        <dbReference type="EMBL" id="KAH3787311.1"/>
    </source>
</evidence>
<sequence>YNFREKGYLTFEPITLVPIQQKMIDASLLTEQEPVKTAQANLGQHLMPVQ</sequence>
<evidence type="ECO:0000313" key="3">
    <source>
        <dbReference type="Proteomes" id="UP000828390"/>
    </source>
</evidence>
<dbReference type="InterPro" id="IPR036005">
    <property type="entry name" value="Creatinase/aminopeptidase-like"/>
</dbReference>
<gene>
    <name evidence="2" type="ORF">DPMN_165432</name>
</gene>
<dbReference type="InterPro" id="IPR032416">
    <property type="entry name" value="Peptidase_M24_C"/>
</dbReference>
<comment type="caution">
    <text evidence="2">The sequence shown here is derived from an EMBL/GenBank/DDBJ whole genome shotgun (WGS) entry which is preliminary data.</text>
</comment>
<feature type="domain" description="Peptidase M24 C-terminal" evidence="1">
    <location>
        <begin position="7"/>
        <end position="33"/>
    </location>
</feature>
<keyword evidence="3" id="KW-1185">Reference proteome</keyword>
<dbReference type="Pfam" id="PF16188">
    <property type="entry name" value="Peptidase_M24_C"/>
    <property type="match status" value="1"/>
</dbReference>
<name>A0A9D4IT88_DREPO</name>
<proteinExistence type="predicted"/>
<organism evidence="2 3">
    <name type="scientific">Dreissena polymorpha</name>
    <name type="common">Zebra mussel</name>
    <name type="synonym">Mytilus polymorpha</name>
    <dbReference type="NCBI Taxonomy" id="45954"/>
    <lineage>
        <taxon>Eukaryota</taxon>
        <taxon>Metazoa</taxon>
        <taxon>Spiralia</taxon>
        <taxon>Lophotrochozoa</taxon>
        <taxon>Mollusca</taxon>
        <taxon>Bivalvia</taxon>
        <taxon>Autobranchia</taxon>
        <taxon>Heteroconchia</taxon>
        <taxon>Euheterodonta</taxon>
        <taxon>Imparidentia</taxon>
        <taxon>Neoheterodontei</taxon>
        <taxon>Myida</taxon>
        <taxon>Dreissenoidea</taxon>
        <taxon>Dreissenidae</taxon>
        <taxon>Dreissena</taxon>
    </lineage>
</organism>
<reference evidence="2" key="1">
    <citation type="journal article" date="2019" name="bioRxiv">
        <title>The Genome of the Zebra Mussel, Dreissena polymorpha: A Resource for Invasive Species Research.</title>
        <authorList>
            <person name="McCartney M.A."/>
            <person name="Auch B."/>
            <person name="Kono T."/>
            <person name="Mallez S."/>
            <person name="Zhang Y."/>
            <person name="Obille A."/>
            <person name="Becker A."/>
            <person name="Abrahante J.E."/>
            <person name="Garbe J."/>
            <person name="Badalamenti J.P."/>
            <person name="Herman A."/>
            <person name="Mangelson H."/>
            <person name="Liachko I."/>
            <person name="Sullivan S."/>
            <person name="Sone E.D."/>
            <person name="Koren S."/>
            <person name="Silverstein K.A.T."/>
            <person name="Beckman K.B."/>
            <person name="Gohl D.M."/>
        </authorList>
    </citation>
    <scope>NUCLEOTIDE SEQUENCE</scope>
    <source>
        <strain evidence="2">Duluth1</strain>
        <tissue evidence="2">Whole animal</tissue>
    </source>
</reference>
<dbReference type="Gene3D" id="3.90.230.10">
    <property type="entry name" value="Creatinase/methionine aminopeptidase superfamily"/>
    <property type="match status" value="1"/>
</dbReference>
<evidence type="ECO:0000259" key="1">
    <source>
        <dbReference type="Pfam" id="PF16188"/>
    </source>
</evidence>
<dbReference type="Proteomes" id="UP000828390">
    <property type="component" value="Unassembled WGS sequence"/>
</dbReference>